<name>A0ABW1FGR5_9ACTN</name>
<protein>
    <submittedName>
        <fullName evidence="2">DivIVA domain-containing protein</fullName>
    </submittedName>
</protein>
<gene>
    <name evidence="2" type="ORF">ACFP3M_09740</name>
</gene>
<dbReference type="RefSeq" id="WP_345086526.1">
    <property type="nucleotide sequence ID" value="NZ_BAAAWG010000010.1"/>
</dbReference>
<evidence type="ECO:0000313" key="3">
    <source>
        <dbReference type="Proteomes" id="UP001596241"/>
    </source>
</evidence>
<dbReference type="Proteomes" id="UP001596241">
    <property type="component" value="Unassembled WGS sequence"/>
</dbReference>
<comment type="caution">
    <text evidence="2">The sequence shown here is derived from an EMBL/GenBank/DDBJ whole genome shotgun (WGS) entry which is preliminary data.</text>
</comment>
<dbReference type="EMBL" id="JBHSPW010000003">
    <property type="protein sequence ID" value="MFC5893095.1"/>
    <property type="molecule type" value="Genomic_DNA"/>
</dbReference>
<feature type="compositionally biased region" description="Low complexity" evidence="1">
    <location>
        <begin position="113"/>
        <end position="135"/>
    </location>
</feature>
<evidence type="ECO:0000313" key="2">
    <source>
        <dbReference type="EMBL" id="MFC5893095.1"/>
    </source>
</evidence>
<sequence>MFWFLLIAMVVVVAVVTLVVVGGERGGLRDAEPEQLYDPLPQERPLTRADIESVRFAVTVRGYRMNDVDDALDRIGAELAERDARIAELEAALAGVHAASMGAPGLIRDDAGPADAAPTGAAAPPEGQGPGPAEGNDGSGETMRTTERARPGGEEPDARGGAGAAPESEGRS</sequence>
<accession>A0ABW1FGR5</accession>
<evidence type="ECO:0000256" key="1">
    <source>
        <dbReference type="SAM" id="MobiDB-lite"/>
    </source>
</evidence>
<dbReference type="InterPro" id="IPR019933">
    <property type="entry name" value="DivIVA_domain"/>
</dbReference>
<dbReference type="NCBIfam" id="TIGR03544">
    <property type="entry name" value="DivI1A_domain"/>
    <property type="match status" value="1"/>
</dbReference>
<feature type="region of interest" description="Disordered" evidence="1">
    <location>
        <begin position="106"/>
        <end position="172"/>
    </location>
</feature>
<keyword evidence="3" id="KW-1185">Reference proteome</keyword>
<reference evidence="3" key="1">
    <citation type="journal article" date="2019" name="Int. J. Syst. Evol. Microbiol.">
        <title>The Global Catalogue of Microorganisms (GCM) 10K type strain sequencing project: providing services to taxonomists for standard genome sequencing and annotation.</title>
        <authorList>
            <consortium name="The Broad Institute Genomics Platform"/>
            <consortium name="The Broad Institute Genome Sequencing Center for Infectious Disease"/>
            <person name="Wu L."/>
            <person name="Ma J."/>
        </authorList>
    </citation>
    <scope>NUCLEOTIDE SEQUENCE [LARGE SCALE GENOMIC DNA]</scope>
    <source>
        <strain evidence="3">CGMCC 1.15809</strain>
    </source>
</reference>
<proteinExistence type="predicted"/>
<organism evidence="2 3">
    <name type="scientific">Streptomyces ramulosus</name>
    <dbReference type="NCBI Taxonomy" id="47762"/>
    <lineage>
        <taxon>Bacteria</taxon>
        <taxon>Bacillati</taxon>
        <taxon>Actinomycetota</taxon>
        <taxon>Actinomycetes</taxon>
        <taxon>Kitasatosporales</taxon>
        <taxon>Streptomycetaceae</taxon>
        <taxon>Streptomyces</taxon>
    </lineage>
</organism>
<feature type="compositionally biased region" description="Basic and acidic residues" evidence="1">
    <location>
        <begin position="144"/>
        <end position="158"/>
    </location>
</feature>
<dbReference type="Gene3D" id="6.10.250.660">
    <property type="match status" value="1"/>
</dbReference>